<sequence>MKYTVAILTFVIGAFAIPQQASSITSAPATTAAPSNYTSQLSCASACDATDVDCRAACLGVAHPNASQAIETTECAASCDQGDGSTEDTQKFSDCVQGCIYSLYPSSQTFSLANAAIVSSAASAVGSVTNSASATATGSATTGSSSGTGSNAQATGAANSNSAHFAGAGLAGLMAVFAL</sequence>
<dbReference type="OrthoDB" id="5597238at2759"/>
<keyword evidence="1" id="KW-0732">Signal</keyword>
<feature type="signal peptide" evidence="1">
    <location>
        <begin position="1"/>
        <end position="16"/>
    </location>
</feature>
<protein>
    <recommendedName>
        <fullName evidence="4">Extracellular membrane protein CFEM domain-containing protein</fullName>
    </recommendedName>
</protein>
<reference evidence="2" key="1">
    <citation type="journal article" date="2020" name="Stud. Mycol.">
        <title>101 Dothideomycetes genomes: a test case for predicting lifestyles and emergence of pathogens.</title>
        <authorList>
            <person name="Haridas S."/>
            <person name="Albert R."/>
            <person name="Binder M."/>
            <person name="Bloem J."/>
            <person name="Labutti K."/>
            <person name="Salamov A."/>
            <person name="Andreopoulos B."/>
            <person name="Baker S."/>
            <person name="Barry K."/>
            <person name="Bills G."/>
            <person name="Bluhm B."/>
            <person name="Cannon C."/>
            <person name="Castanera R."/>
            <person name="Culley D."/>
            <person name="Daum C."/>
            <person name="Ezra D."/>
            <person name="Gonzalez J."/>
            <person name="Henrissat B."/>
            <person name="Kuo A."/>
            <person name="Liang C."/>
            <person name="Lipzen A."/>
            <person name="Lutzoni F."/>
            <person name="Magnuson J."/>
            <person name="Mondo S."/>
            <person name="Nolan M."/>
            <person name="Ohm R."/>
            <person name="Pangilinan J."/>
            <person name="Park H.-J."/>
            <person name="Ramirez L."/>
            <person name="Alfaro M."/>
            <person name="Sun H."/>
            <person name="Tritt A."/>
            <person name="Yoshinaga Y."/>
            <person name="Zwiers L.-H."/>
            <person name="Turgeon B."/>
            <person name="Goodwin S."/>
            <person name="Spatafora J."/>
            <person name="Crous P."/>
            <person name="Grigoriev I."/>
        </authorList>
    </citation>
    <scope>NUCLEOTIDE SEQUENCE</scope>
    <source>
        <strain evidence="2">CBS 119687</strain>
    </source>
</reference>
<proteinExistence type="predicted"/>
<dbReference type="Proteomes" id="UP000799771">
    <property type="component" value="Unassembled WGS sequence"/>
</dbReference>
<gene>
    <name evidence="2" type="ORF">P153DRAFT_363848</name>
</gene>
<organism evidence="2 3">
    <name type="scientific">Dothidotthia symphoricarpi CBS 119687</name>
    <dbReference type="NCBI Taxonomy" id="1392245"/>
    <lineage>
        <taxon>Eukaryota</taxon>
        <taxon>Fungi</taxon>
        <taxon>Dikarya</taxon>
        <taxon>Ascomycota</taxon>
        <taxon>Pezizomycotina</taxon>
        <taxon>Dothideomycetes</taxon>
        <taxon>Pleosporomycetidae</taxon>
        <taxon>Pleosporales</taxon>
        <taxon>Dothidotthiaceae</taxon>
        <taxon>Dothidotthia</taxon>
    </lineage>
</organism>
<accession>A0A6A6AN17</accession>
<evidence type="ECO:0000313" key="2">
    <source>
        <dbReference type="EMBL" id="KAF2132538.1"/>
    </source>
</evidence>
<evidence type="ECO:0008006" key="4">
    <source>
        <dbReference type="Google" id="ProtNLM"/>
    </source>
</evidence>
<name>A0A6A6AN17_9PLEO</name>
<dbReference type="EMBL" id="ML977500">
    <property type="protein sequence ID" value="KAF2132538.1"/>
    <property type="molecule type" value="Genomic_DNA"/>
</dbReference>
<evidence type="ECO:0000256" key="1">
    <source>
        <dbReference type="SAM" id="SignalP"/>
    </source>
</evidence>
<feature type="chain" id="PRO_5025588049" description="Extracellular membrane protein CFEM domain-containing protein" evidence="1">
    <location>
        <begin position="17"/>
        <end position="179"/>
    </location>
</feature>
<keyword evidence="3" id="KW-1185">Reference proteome</keyword>
<evidence type="ECO:0000313" key="3">
    <source>
        <dbReference type="Proteomes" id="UP000799771"/>
    </source>
</evidence>
<dbReference type="GeneID" id="54407892"/>
<dbReference type="RefSeq" id="XP_033526925.1">
    <property type="nucleotide sequence ID" value="XM_033667460.1"/>
</dbReference>
<dbReference type="AlphaFoldDB" id="A0A6A6AN17"/>